<comment type="caution">
    <text evidence="1">The sequence shown here is derived from an EMBL/GenBank/DDBJ whole genome shotgun (WGS) entry which is preliminary data.</text>
</comment>
<keyword evidence="2" id="KW-1185">Reference proteome</keyword>
<dbReference type="EMBL" id="CM023491">
    <property type="protein sequence ID" value="KAH6941265.1"/>
    <property type="molecule type" value="Genomic_DNA"/>
</dbReference>
<name>A0ACB7T310_HYAAI</name>
<accession>A0ACB7T310</accession>
<reference evidence="1" key="1">
    <citation type="submission" date="2020-05" db="EMBL/GenBank/DDBJ databases">
        <title>Large-scale comparative analyses of tick genomes elucidate their genetic diversity and vector capacities.</title>
        <authorList>
            <person name="Jia N."/>
            <person name="Wang J."/>
            <person name="Shi W."/>
            <person name="Du L."/>
            <person name="Sun Y."/>
            <person name="Zhan W."/>
            <person name="Jiang J."/>
            <person name="Wang Q."/>
            <person name="Zhang B."/>
            <person name="Ji P."/>
            <person name="Sakyi L.B."/>
            <person name="Cui X."/>
            <person name="Yuan T."/>
            <person name="Jiang B."/>
            <person name="Yang W."/>
            <person name="Lam T.T.-Y."/>
            <person name="Chang Q."/>
            <person name="Ding S."/>
            <person name="Wang X."/>
            <person name="Zhu J."/>
            <person name="Ruan X."/>
            <person name="Zhao L."/>
            <person name="Wei J."/>
            <person name="Que T."/>
            <person name="Du C."/>
            <person name="Cheng J."/>
            <person name="Dai P."/>
            <person name="Han X."/>
            <person name="Huang E."/>
            <person name="Gao Y."/>
            <person name="Liu J."/>
            <person name="Shao H."/>
            <person name="Ye R."/>
            <person name="Li L."/>
            <person name="Wei W."/>
            <person name="Wang X."/>
            <person name="Wang C."/>
            <person name="Yang T."/>
            <person name="Huo Q."/>
            <person name="Li W."/>
            <person name="Guo W."/>
            <person name="Chen H."/>
            <person name="Zhou L."/>
            <person name="Ni X."/>
            <person name="Tian J."/>
            <person name="Zhou Y."/>
            <person name="Sheng Y."/>
            <person name="Liu T."/>
            <person name="Pan Y."/>
            <person name="Xia L."/>
            <person name="Li J."/>
            <person name="Zhao F."/>
            <person name="Cao W."/>
        </authorList>
    </citation>
    <scope>NUCLEOTIDE SEQUENCE</scope>
    <source>
        <strain evidence="1">Hyas-2018</strain>
    </source>
</reference>
<proteinExistence type="predicted"/>
<evidence type="ECO:0000313" key="1">
    <source>
        <dbReference type="EMBL" id="KAH6941265.1"/>
    </source>
</evidence>
<organism evidence="1 2">
    <name type="scientific">Hyalomma asiaticum</name>
    <name type="common">Tick</name>
    <dbReference type="NCBI Taxonomy" id="266040"/>
    <lineage>
        <taxon>Eukaryota</taxon>
        <taxon>Metazoa</taxon>
        <taxon>Ecdysozoa</taxon>
        <taxon>Arthropoda</taxon>
        <taxon>Chelicerata</taxon>
        <taxon>Arachnida</taxon>
        <taxon>Acari</taxon>
        <taxon>Parasitiformes</taxon>
        <taxon>Ixodida</taxon>
        <taxon>Ixodoidea</taxon>
        <taxon>Ixodidae</taxon>
        <taxon>Hyalomminae</taxon>
        <taxon>Hyalomma</taxon>
    </lineage>
</organism>
<sequence>MNGKNSDNVHATGSEVHSGASKSKQVPKKYRRTSSKARSKSPGRSSVNRRRRFGDHAPRKKSSKQRSSSPVGSVMSYSGSPTTEGQPSCKEALETTTGECRSALSPAAGGRQQSEAVAGSDVDEEYTPRDGQMKVAQVITECTVNPLFPVEPHSRSSEGVAPGICKKQQEYVRSSRSAGTRPLSRGTTEVVVSDSSSAPRDRPQPRIPTDAHHLRSAQISETEPLYTLRSRGKMPRSPKTSTILKRPRQSGSLDAVADIRELSFASEKTLANTTGDRGEQVFTAGWRDIRAASLSKSAAGTSMSYRPITYRGSVRLVRSGGNAEFLSIVVAIDVLFVLLTILVGIRFAATGPEKPNSTTQQGYTFCCKEEATKFAAVIDTAVSPCNSLYEYVCRKVQQTDNSTDVELVSGVENSIFDGPLLSSSTGRAGQLLRHYYMSCSHTVNESNLTQIAADVVAFLLDSGVVKAKMSSRSVVGSFFSTILPIGGFFIVNIKITQQPVAHTMIVKLAEPENLTACDHCKGIMQVINQRMGTNFTTEDVQRFRSAAVLKTLCTASTGSIHLLKNLFHVVQPSDIEMILNSSLLMNSSLSPIVVTVYCFDEISDLISSLSAPSHQPLSSAFLVADAAARLVGQLFAVIPDKERKTTFCKTQARALRNLWNDYLVDHAVTVEKNIVVANLYESVKAAVLKSFLDQKVFDEHAGEQRVAIDIIDGMVMVLPGDSLPTGLSLPSTPNTSLTLLAHYYYMQRYEFLADRIRVFQDLPDSATNLGSVAVRRGHKLYIPAGYYLSLQHASKWLSLIHFPKLGAMLASFMWHAVLYERDWSPKTTLRIRGFTECFGSKYLGKLRIGEPERMIAGSALALHSLKRASRDDDLSYVPVEVTEGFMLSHAQFFYLSWAFGKCLYDGPGGKDVAVNIPATYVGDFRKVFGCPVGSYMTYGNWCPL</sequence>
<evidence type="ECO:0000313" key="2">
    <source>
        <dbReference type="Proteomes" id="UP000821845"/>
    </source>
</evidence>
<protein>
    <submittedName>
        <fullName evidence="1">Uncharacterized protein</fullName>
    </submittedName>
</protein>
<dbReference type="Proteomes" id="UP000821845">
    <property type="component" value="Chromosome 11"/>
</dbReference>
<gene>
    <name evidence="1" type="ORF">HPB50_015454</name>
</gene>